<dbReference type="AlphaFoldDB" id="A0A7D7QY85"/>
<feature type="transmembrane region" description="Helical" evidence="2">
    <location>
        <begin position="32"/>
        <end position="52"/>
    </location>
</feature>
<accession>A0A7D7QY85</accession>
<protein>
    <submittedName>
        <fullName evidence="4">AtpZ/AtpI family protein</fullName>
    </submittedName>
</protein>
<name>A0A7D7QY85_9FLAO</name>
<dbReference type="EMBL" id="CP059472">
    <property type="protein sequence ID" value="QMS98606.1"/>
    <property type="molecule type" value="Genomic_DNA"/>
</dbReference>
<feature type="region of interest" description="Disordered" evidence="1">
    <location>
        <begin position="1"/>
        <end position="23"/>
    </location>
</feature>
<evidence type="ECO:0000313" key="6">
    <source>
        <dbReference type="Proteomes" id="UP000539710"/>
    </source>
</evidence>
<dbReference type="Proteomes" id="UP000515349">
    <property type="component" value="Chromosome"/>
</dbReference>
<reference evidence="6" key="2">
    <citation type="submission" date="2020-07" db="EMBL/GenBank/DDBJ databases">
        <title>Flavobacterium sp. xlx-214.</title>
        <authorList>
            <person name="Yang C."/>
        </authorList>
    </citation>
    <scope>NUCLEOTIDE SEQUENCE [LARGE SCALE GENOMIC DNA]</scope>
    <source>
        <strain evidence="6">CX-624</strain>
    </source>
</reference>
<dbReference type="InterPro" id="IPR032820">
    <property type="entry name" value="ATPase_put"/>
</dbReference>
<keyword evidence="2" id="KW-1133">Transmembrane helix</keyword>
<gene>
    <name evidence="4" type="ORF">H1R16_00925</name>
    <name evidence="3" type="ORF">H2507_02345</name>
</gene>
<evidence type="ECO:0000256" key="1">
    <source>
        <dbReference type="SAM" id="MobiDB-lite"/>
    </source>
</evidence>
<feature type="transmembrane region" description="Helical" evidence="2">
    <location>
        <begin position="64"/>
        <end position="84"/>
    </location>
</feature>
<keyword evidence="2" id="KW-0472">Membrane</keyword>
<proteinExistence type="predicted"/>
<evidence type="ECO:0000256" key="2">
    <source>
        <dbReference type="SAM" id="Phobius"/>
    </source>
</evidence>
<sequence length="95" mass="10676">MQKFKMNREDPKQPNKEGSADERALHSGFKQYGIYSGIVFQMLATMGLGFWGGKKINDWFEVSSNLLTVGIGFAAMAVALYNLITQLNKIQKNEN</sequence>
<dbReference type="Pfam" id="PF09527">
    <property type="entry name" value="ATPase_gene1"/>
    <property type="match status" value="1"/>
</dbReference>
<dbReference type="Proteomes" id="UP000539710">
    <property type="component" value="Unassembled WGS sequence"/>
</dbReference>
<evidence type="ECO:0000313" key="3">
    <source>
        <dbReference type="EMBL" id="MBA5246000.1"/>
    </source>
</evidence>
<reference evidence="3" key="3">
    <citation type="submission" date="2020-07" db="EMBL/GenBank/DDBJ databases">
        <authorList>
            <person name="Yang C."/>
        </authorList>
    </citation>
    <scope>NUCLEOTIDE SEQUENCE</scope>
    <source>
        <strain evidence="3">Cx-624</strain>
    </source>
</reference>
<dbReference type="RefSeq" id="WP_181886107.1">
    <property type="nucleotide sequence ID" value="NZ_CP059472.1"/>
</dbReference>
<evidence type="ECO:0000313" key="4">
    <source>
        <dbReference type="EMBL" id="QMS98606.1"/>
    </source>
</evidence>
<dbReference type="KEGG" id="cbau:H1R16_00925"/>
<keyword evidence="2" id="KW-0812">Transmembrane</keyword>
<reference evidence="4 5" key="1">
    <citation type="submission" date="2020-07" db="EMBL/GenBank/DDBJ databases">
        <title>Chryseobacterium sp.cx-624.</title>
        <authorList>
            <person name="Yang C."/>
        </authorList>
    </citation>
    <scope>NUCLEOTIDE SEQUENCE [LARGE SCALE GENOMIC DNA]</scope>
    <source>
        <strain evidence="4">Cx-624</strain>
        <strain evidence="5">cx-624</strain>
    </source>
</reference>
<dbReference type="EMBL" id="JACEUX010000001">
    <property type="protein sequence ID" value="MBA5246000.1"/>
    <property type="molecule type" value="Genomic_DNA"/>
</dbReference>
<organism evidence="4 5">
    <name type="scientific">Marnyiella aurantia</name>
    <dbReference type="NCBI Taxonomy" id="2758037"/>
    <lineage>
        <taxon>Bacteria</taxon>
        <taxon>Pseudomonadati</taxon>
        <taxon>Bacteroidota</taxon>
        <taxon>Flavobacteriia</taxon>
        <taxon>Flavobacteriales</taxon>
        <taxon>Weeksellaceae</taxon>
        <taxon>Marnyiella</taxon>
    </lineage>
</organism>
<evidence type="ECO:0000313" key="5">
    <source>
        <dbReference type="Proteomes" id="UP000515349"/>
    </source>
</evidence>
<keyword evidence="6" id="KW-1185">Reference proteome</keyword>